<feature type="non-terminal residue" evidence="1">
    <location>
        <position position="109"/>
    </location>
</feature>
<evidence type="ECO:0000313" key="1">
    <source>
        <dbReference type="EMBL" id="SVB51224.1"/>
    </source>
</evidence>
<proteinExistence type="predicted"/>
<gene>
    <name evidence="1" type="ORF">METZ01_LOCUS204078</name>
</gene>
<sequence length="109" mass="12861">MKEKTPFEKLVLGSKLTEFKSGSGVIFIEQNPLKVEIIRSALSKFSLSEKIIWDKKYDRPTHYLFSQKKIQKPQIEFRKINPSKYRLRIHGASGDFPVIFSERFNPDWK</sequence>
<accession>A0A382EM92</accession>
<name>A0A382EM92_9ZZZZ</name>
<reference evidence="1" key="1">
    <citation type="submission" date="2018-05" db="EMBL/GenBank/DDBJ databases">
        <authorList>
            <person name="Lanie J.A."/>
            <person name="Ng W.-L."/>
            <person name="Kazmierczak K.M."/>
            <person name="Andrzejewski T.M."/>
            <person name="Davidsen T.M."/>
            <person name="Wayne K.J."/>
            <person name="Tettelin H."/>
            <person name="Glass J.I."/>
            <person name="Rusch D."/>
            <person name="Podicherti R."/>
            <person name="Tsui H.-C.T."/>
            <person name="Winkler M.E."/>
        </authorList>
    </citation>
    <scope>NUCLEOTIDE SEQUENCE</scope>
</reference>
<organism evidence="1">
    <name type="scientific">marine metagenome</name>
    <dbReference type="NCBI Taxonomy" id="408172"/>
    <lineage>
        <taxon>unclassified sequences</taxon>
        <taxon>metagenomes</taxon>
        <taxon>ecological metagenomes</taxon>
    </lineage>
</organism>
<protein>
    <submittedName>
        <fullName evidence="1">Uncharacterized protein</fullName>
    </submittedName>
</protein>
<dbReference type="EMBL" id="UINC01045007">
    <property type="protein sequence ID" value="SVB51224.1"/>
    <property type="molecule type" value="Genomic_DNA"/>
</dbReference>
<dbReference type="AlphaFoldDB" id="A0A382EM92"/>